<evidence type="ECO:0000313" key="2">
    <source>
        <dbReference type="Proteomes" id="UP000627984"/>
    </source>
</evidence>
<accession>A0AA37F7N2</accession>
<proteinExistence type="predicted"/>
<gene>
    <name evidence="1" type="ORF">GCM10010126_62020</name>
</gene>
<reference evidence="1" key="2">
    <citation type="submission" date="2022-09" db="EMBL/GenBank/DDBJ databases">
        <authorList>
            <person name="Sun Q."/>
            <person name="Ohkuma M."/>
        </authorList>
    </citation>
    <scope>NUCLEOTIDE SEQUENCE</scope>
    <source>
        <strain evidence="1">JCM 3093</strain>
    </source>
</reference>
<organism evidence="1 2">
    <name type="scientific">Planomonospora parontospora</name>
    <dbReference type="NCBI Taxonomy" id="58119"/>
    <lineage>
        <taxon>Bacteria</taxon>
        <taxon>Bacillati</taxon>
        <taxon>Actinomycetota</taxon>
        <taxon>Actinomycetes</taxon>
        <taxon>Streptosporangiales</taxon>
        <taxon>Streptosporangiaceae</taxon>
        <taxon>Planomonospora</taxon>
    </lineage>
</organism>
<dbReference type="RefSeq" id="WP_191897961.1">
    <property type="nucleotide sequence ID" value="NZ_BMQD01000029.1"/>
</dbReference>
<dbReference type="EMBL" id="BMQD01000029">
    <property type="protein sequence ID" value="GGK94238.1"/>
    <property type="molecule type" value="Genomic_DNA"/>
</dbReference>
<protein>
    <submittedName>
        <fullName evidence="1">Uncharacterized protein</fullName>
    </submittedName>
</protein>
<evidence type="ECO:0000313" key="1">
    <source>
        <dbReference type="EMBL" id="GGK94238.1"/>
    </source>
</evidence>
<dbReference type="Proteomes" id="UP000627984">
    <property type="component" value="Unassembled WGS sequence"/>
</dbReference>
<comment type="caution">
    <text evidence="1">The sequence shown here is derived from an EMBL/GenBank/DDBJ whole genome shotgun (WGS) entry which is preliminary data.</text>
</comment>
<dbReference type="AlphaFoldDB" id="A0AA37F7N2"/>
<reference evidence="1" key="1">
    <citation type="journal article" date="2014" name="Int. J. Syst. Evol. Microbiol.">
        <title>Complete genome sequence of Corynebacterium casei LMG S-19264T (=DSM 44701T), isolated from a smear-ripened cheese.</title>
        <authorList>
            <consortium name="US DOE Joint Genome Institute (JGI-PGF)"/>
            <person name="Walter F."/>
            <person name="Albersmeier A."/>
            <person name="Kalinowski J."/>
            <person name="Ruckert C."/>
        </authorList>
    </citation>
    <scope>NUCLEOTIDE SEQUENCE</scope>
    <source>
        <strain evidence="1">JCM 3093</strain>
    </source>
</reference>
<name>A0AA37F7N2_9ACTN</name>
<sequence>MSIASPAQAWPEEVIARYLTVAGATVDITAPVASGRYQRAVAACTGCTTTRDYEWATYRWGQDSRTWVEFRDATTARLDAEKDARGWAQEHAEHCRALPMPPAPAPVPVPAPVPDPGEDCRCVWRGGICVETCPGHTTDAWMSRLLARLNGRAGR</sequence>